<gene>
    <name evidence="6" type="ORF">S03H2_15701</name>
</gene>
<dbReference type="CDD" id="cd14014">
    <property type="entry name" value="STKc_PknB_like"/>
    <property type="match status" value="1"/>
</dbReference>
<organism evidence="6">
    <name type="scientific">marine sediment metagenome</name>
    <dbReference type="NCBI Taxonomy" id="412755"/>
    <lineage>
        <taxon>unclassified sequences</taxon>
        <taxon>metagenomes</taxon>
        <taxon>ecological metagenomes</taxon>
    </lineage>
</organism>
<dbReference type="PANTHER" id="PTHR43289">
    <property type="entry name" value="MITOGEN-ACTIVATED PROTEIN KINASE KINASE KINASE 20-RELATED"/>
    <property type="match status" value="1"/>
</dbReference>
<keyword evidence="1" id="KW-0808">Transferase</keyword>
<dbReference type="AlphaFoldDB" id="X1GQG9"/>
<evidence type="ECO:0000259" key="5">
    <source>
        <dbReference type="PROSITE" id="PS50011"/>
    </source>
</evidence>
<sequence>EIAYDKKTIERFRNELKFSRKITHKNICRMYDIDEDGGTYFISMEYVSGEDLKSMIRMTKRLGIGTAIRISKQVCEGLSEAHRIGILHRDLKSSNVIIDREGNARIMDFGIARSLDTEDIRNDGVIIGTPEYMSPEQAEGKQVDHRSDIYSFGVMLYEMVTGHLPFNGDTPFNMLVKRKKQCAPGSQRFQC</sequence>
<dbReference type="GO" id="GO:0004674">
    <property type="term" value="F:protein serine/threonine kinase activity"/>
    <property type="evidence" value="ECO:0007669"/>
    <property type="project" value="TreeGrafter"/>
</dbReference>
<accession>X1GQG9</accession>
<keyword evidence="3" id="KW-0418">Kinase</keyword>
<evidence type="ECO:0000256" key="3">
    <source>
        <dbReference type="ARBA" id="ARBA00022777"/>
    </source>
</evidence>
<reference evidence="6" key="1">
    <citation type="journal article" date="2014" name="Front. Microbiol.">
        <title>High frequency of phylogenetically diverse reductive dehalogenase-homologous genes in deep subseafloor sedimentary metagenomes.</title>
        <authorList>
            <person name="Kawai M."/>
            <person name="Futagami T."/>
            <person name="Toyoda A."/>
            <person name="Takaki Y."/>
            <person name="Nishi S."/>
            <person name="Hori S."/>
            <person name="Arai W."/>
            <person name="Tsubouchi T."/>
            <person name="Morono Y."/>
            <person name="Uchiyama I."/>
            <person name="Ito T."/>
            <person name="Fujiyama A."/>
            <person name="Inagaki F."/>
            <person name="Takami H."/>
        </authorList>
    </citation>
    <scope>NUCLEOTIDE SEQUENCE</scope>
    <source>
        <strain evidence="6">Expedition CK06-06</strain>
    </source>
</reference>
<dbReference type="EMBL" id="BARU01007988">
    <property type="protein sequence ID" value="GAH35253.1"/>
    <property type="molecule type" value="Genomic_DNA"/>
</dbReference>
<evidence type="ECO:0000256" key="2">
    <source>
        <dbReference type="ARBA" id="ARBA00022741"/>
    </source>
</evidence>
<evidence type="ECO:0000256" key="1">
    <source>
        <dbReference type="ARBA" id="ARBA00022679"/>
    </source>
</evidence>
<evidence type="ECO:0000313" key="6">
    <source>
        <dbReference type="EMBL" id="GAH35253.1"/>
    </source>
</evidence>
<dbReference type="SUPFAM" id="SSF56112">
    <property type="entry name" value="Protein kinase-like (PK-like)"/>
    <property type="match status" value="1"/>
</dbReference>
<name>X1GQG9_9ZZZZ</name>
<dbReference type="Pfam" id="PF00069">
    <property type="entry name" value="Pkinase"/>
    <property type="match status" value="1"/>
</dbReference>
<dbReference type="InterPro" id="IPR000719">
    <property type="entry name" value="Prot_kinase_dom"/>
</dbReference>
<dbReference type="InterPro" id="IPR008271">
    <property type="entry name" value="Ser/Thr_kinase_AS"/>
</dbReference>
<dbReference type="PROSITE" id="PS50011">
    <property type="entry name" value="PROTEIN_KINASE_DOM"/>
    <property type="match status" value="1"/>
</dbReference>
<feature type="domain" description="Protein kinase" evidence="5">
    <location>
        <begin position="1"/>
        <end position="191"/>
    </location>
</feature>
<dbReference type="Gene3D" id="1.10.510.10">
    <property type="entry name" value="Transferase(Phosphotransferase) domain 1"/>
    <property type="match status" value="1"/>
</dbReference>
<protein>
    <recommendedName>
        <fullName evidence="5">Protein kinase domain-containing protein</fullName>
    </recommendedName>
</protein>
<comment type="caution">
    <text evidence="6">The sequence shown here is derived from an EMBL/GenBank/DDBJ whole genome shotgun (WGS) entry which is preliminary data.</text>
</comment>
<keyword evidence="4" id="KW-0067">ATP-binding</keyword>
<feature type="non-terminal residue" evidence="6">
    <location>
        <position position="1"/>
    </location>
</feature>
<keyword evidence="2" id="KW-0547">Nucleotide-binding</keyword>
<dbReference type="PANTHER" id="PTHR43289:SF6">
    <property type="entry name" value="SERINE_THREONINE-PROTEIN KINASE NEKL-3"/>
    <property type="match status" value="1"/>
</dbReference>
<dbReference type="SMART" id="SM00220">
    <property type="entry name" value="S_TKc"/>
    <property type="match status" value="1"/>
</dbReference>
<dbReference type="GO" id="GO:0005524">
    <property type="term" value="F:ATP binding"/>
    <property type="evidence" value="ECO:0007669"/>
    <property type="project" value="UniProtKB-KW"/>
</dbReference>
<proteinExistence type="predicted"/>
<dbReference type="InterPro" id="IPR011009">
    <property type="entry name" value="Kinase-like_dom_sf"/>
</dbReference>
<dbReference type="PROSITE" id="PS00108">
    <property type="entry name" value="PROTEIN_KINASE_ST"/>
    <property type="match status" value="1"/>
</dbReference>
<evidence type="ECO:0000256" key="4">
    <source>
        <dbReference type="ARBA" id="ARBA00022840"/>
    </source>
</evidence>